<sequence>MSNCVRELAEGEVHHRAPAPRRQARNQPSRRERGCSCTQATQAWSKGRPSLGLCARVSLTSMHAGTALVAAVLANDVASARVAVENVDARLLLEEPLIEWVICNAASRGLEQLFCEVLLPRVVEVMPIRAKGKLILAIAQSENLAMLGSLLKSPPNVGRSFYGGILDEAVRKDQPRPLAFLVPHLDKVRNHSGFFMRAVQKRHFDCATALLKHGWFTKEEELFQTIGIAAPLMVEHPKAGQVVRDLLCRLDVRNHGNLNTWNAFAMLAGDEELVRTLMRLGASARPSLNSRINSQLILGIQNRQWQILGLLCRERDVQRGVNELEMYSGKLGRVLRDVWDDCIAAAMNAARKLPPVPKEVEQSVWAHILALAFGEDLIQAFEKPSEIFLLARTECESLLHAS</sequence>
<evidence type="ECO:0000313" key="2">
    <source>
        <dbReference type="EMBL" id="CAK9011415.1"/>
    </source>
</evidence>
<organism evidence="2 3">
    <name type="scientific">Durusdinium trenchii</name>
    <dbReference type="NCBI Taxonomy" id="1381693"/>
    <lineage>
        <taxon>Eukaryota</taxon>
        <taxon>Sar</taxon>
        <taxon>Alveolata</taxon>
        <taxon>Dinophyceae</taxon>
        <taxon>Suessiales</taxon>
        <taxon>Symbiodiniaceae</taxon>
        <taxon>Durusdinium</taxon>
    </lineage>
</organism>
<reference evidence="2 3" key="1">
    <citation type="submission" date="2024-02" db="EMBL/GenBank/DDBJ databases">
        <authorList>
            <person name="Chen Y."/>
            <person name="Shah S."/>
            <person name="Dougan E. K."/>
            <person name="Thang M."/>
            <person name="Chan C."/>
        </authorList>
    </citation>
    <scope>NUCLEOTIDE SEQUENCE [LARGE SCALE GENOMIC DNA]</scope>
</reference>
<protein>
    <submittedName>
        <fullName evidence="2">Uncharacterized protein</fullName>
    </submittedName>
</protein>
<name>A0ABP0JAI4_9DINO</name>
<evidence type="ECO:0000313" key="3">
    <source>
        <dbReference type="Proteomes" id="UP001642464"/>
    </source>
</evidence>
<dbReference type="EMBL" id="CAXAMM010006542">
    <property type="protein sequence ID" value="CAK9011415.1"/>
    <property type="molecule type" value="Genomic_DNA"/>
</dbReference>
<evidence type="ECO:0000256" key="1">
    <source>
        <dbReference type="SAM" id="MobiDB-lite"/>
    </source>
</evidence>
<proteinExistence type="predicted"/>
<feature type="region of interest" description="Disordered" evidence="1">
    <location>
        <begin position="9"/>
        <end position="33"/>
    </location>
</feature>
<comment type="caution">
    <text evidence="2">The sequence shown here is derived from an EMBL/GenBank/DDBJ whole genome shotgun (WGS) entry which is preliminary data.</text>
</comment>
<dbReference type="Proteomes" id="UP001642464">
    <property type="component" value="Unassembled WGS sequence"/>
</dbReference>
<keyword evidence="3" id="KW-1185">Reference proteome</keyword>
<accession>A0ABP0JAI4</accession>
<gene>
    <name evidence="2" type="ORF">SCF082_LOCUS11084</name>
</gene>